<dbReference type="HAMAP" id="MF_01815">
    <property type="entry name" value="FabH"/>
    <property type="match status" value="1"/>
</dbReference>
<dbReference type="InterPro" id="IPR013747">
    <property type="entry name" value="ACP_syn_III_C"/>
</dbReference>
<organism evidence="23 24">
    <name type="scientific">Anaerobacillus alkalilacustris</name>
    <dbReference type="NCBI Taxonomy" id="393763"/>
    <lineage>
        <taxon>Bacteria</taxon>
        <taxon>Bacillati</taxon>
        <taxon>Bacillota</taxon>
        <taxon>Bacilli</taxon>
        <taxon>Bacillales</taxon>
        <taxon>Bacillaceae</taxon>
        <taxon>Anaerobacillus</taxon>
    </lineage>
</organism>
<proteinExistence type="inferred from homology"/>
<keyword evidence="8 20" id="KW-0511">Multifunctional enzyme</keyword>
<evidence type="ECO:0000256" key="14">
    <source>
        <dbReference type="ARBA" id="ARBA00052279"/>
    </source>
</evidence>
<comment type="function">
    <text evidence="19">Catalyzes the condensation reaction of fatty acid synthesis by the addition to an acyl acceptor of two carbons from malonyl-ACP. Catalyzes the first condensation reaction which initiates fatty acid synthesis and may therefore play a role in governing the total rate of fatty acid production. Possesses both acetoacetyl-ACP synthase and acetyl transacylase activities. Has some substrate specificity for branched chain acyl-CoA, determining the biosynthesis of branched-chain of fatty acids instead of straight-chain.</text>
</comment>
<comment type="function">
    <text evidence="20">Catalyzes the condensation reaction of fatty acid synthesis by the addition to an acyl acceptor of two carbons from malonyl-ACP. Catalyzes the first condensation reaction which initiates fatty acid synthesis and may therefore play a role in governing the total rate of fatty acid production. Possesses both acetoacetyl-ACP synthase and acetyl transacylase activities. Its substrate specificity determines the biosynthesis of branched-chain and/or straight-chain of fatty acids.</text>
</comment>
<evidence type="ECO:0000256" key="2">
    <source>
        <dbReference type="ARBA" id="ARBA00008642"/>
    </source>
</evidence>
<evidence type="ECO:0000256" key="3">
    <source>
        <dbReference type="ARBA" id="ARBA00022516"/>
    </source>
</evidence>
<comment type="pathway">
    <text evidence="1 20">Lipid metabolism; fatty acid biosynthesis.</text>
</comment>
<dbReference type="NCBIfam" id="NF006829">
    <property type="entry name" value="PRK09352.1"/>
    <property type="match status" value="1"/>
</dbReference>
<evidence type="ECO:0000256" key="18">
    <source>
        <dbReference type="ARBA" id="ARBA00052985"/>
    </source>
</evidence>
<comment type="subunit">
    <text evidence="20">Homodimer.</text>
</comment>
<dbReference type="Gene3D" id="3.40.47.10">
    <property type="match status" value="1"/>
</dbReference>
<comment type="catalytic activity">
    <reaction evidence="12">
        <text>malonyl-[ACP] + acetyl-CoA + H(+) = 3-oxobutanoyl-[ACP] + CO2 + CoA</text>
        <dbReference type="Rhea" id="RHEA:12080"/>
        <dbReference type="Rhea" id="RHEA-COMP:9623"/>
        <dbReference type="Rhea" id="RHEA-COMP:9625"/>
        <dbReference type="ChEBI" id="CHEBI:15378"/>
        <dbReference type="ChEBI" id="CHEBI:16526"/>
        <dbReference type="ChEBI" id="CHEBI:57287"/>
        <dbReference type="ChEBI" id="CHEBI:57288"/>
        <dbReference type="ChEBI" id="CHEBI:78449"/>
        <dbReference type="ChEBI" id="CHEBI:78450"/>
        <dbReference type="EC" id="2.3.1.180"/>
    </reaction>
    <physiologicalReaction direction="left-to-right" evidence="12">
        <dbReference type="Rhea" id="RHEA:12081"/>
    </physiologicalReaction>
</comment>
<evidence type="ECO:0000256" key="4">
    <source>
        <dbReference type="ARBA" id="ARBA00022679"/>
    </source>
</evidence>
<dbReference type="NCBIfam" id="TIGR00747">
    <property type="entry name" value="fabH"/>
    <property type="match status" value="1"/>
</dbReference>
<protein>
    <recommendedName>
        <fullName evidence="20">Beta-ketoacyl-[acyl-carrier-protein] synthase III</fullName>
        <shortName evidence="20">Beta-ketoacyl-ACP synthase III</shortName>
        <shortName evidence="20">KAS III</shortName>
        <ecNumber evidence="20">2.3.1.180</ecNumber>
    </recommendedName>
    <alternativeName>
        <fullName evidence="20">3-oxoacyl-[acyl-carrier-protein] synthase 3</fullName>
    </alternativeName>
    <alternativeName>
        <fullName evidence="20">3-oxoacyl-[acyl-carrier-protein] synthase III</fullName>
    </alternativeName>
</protein>
<name>A0A1S2LH80_9BACI</name>
<feature type="domain" description="Beta-ketoacyl-[acyl-carrier-protein] synthase III C-terminal" evidence="21">
    <location>
        <begin position="225"/>
        <end position="312"/>
    </location>
</feature>
<feature type="region of interest" description="ACP-binding" evidence="20">
    <location>
        <begin position="240"/>
        <end position="244"/>
    </location>
</feature>
<evidence type="ECO:0000256" key="12">
    <source>
        <dbReference type="ARBA" id="ARBA00051096"/>
    </source>
</evidence>
<dbReference type="UniPathway" id="UPA00094"/>
<sequence>MKCVGIIGIGAYVPENIVTNEQLEKIVDTTDEWIRSRTGIEERRIADSEMDTSDMAVIAAQKALVDSSLDAKDIDLILVATATPDYVFPTVACMVQEALEIPNIPAMDLSAACSGFVYALVTAKQFIETNTYKNILIIGSEKFSKITDWSDRNTSVLFGDGAGAVVLSEVPPGKGILSFELGADGTGGKHLLVDNKSNLVTMNGREVFKFAVRQMPESSLNVVYKAGLKKEDVDFLIPHQANIRIIDAARERLGLNKEKVSTTVTKHGNTSAASIPLALFSEVEKGLIKDGDIVVMVGFGGGLTWGSVCLRWGK</sequence>
<dbReference type="FunFam" id="3.40.47.10:FF:000004">
    <property type="entry name" value="3-oxoacyl-[acyl-carrier-protein] synthase 3"/>
    <property type="match status" value="1"/>
</dbReference>
<evidence type="ECO:0000256" key="20">
    <source>
        <dbReference type="HAMAP-Rule" id="MF_01815"/>
    </source>
</evidence>
<dbReference type="EC" id="2.3.1.180" evidence="20"/>
<evidence type="ECO:0000313" key="24">
    <source>
        <dbReference type="Proteomes" id="UP000179524"/>
    </source>
</evidence>
<evidence type="ECO:0000256" key="16">
    <source>
        <dbReference type="ARBA" id="ARBA00052467"/>
    </source>
</evidence>
<feature type="active site" evidence="20">
    <location>
        <position position="269"/>
    </location>
</feature>
<evidence type="ECO:0000256" key="11">
    <source>
        <dbReference type="ARBA" id="ARBA00050980"/>
    </source>
</evidence>
<comment type="catalytic activity">
    <reaction evidence="10">
        <text>pentanoyl-CoA + malonyl-[ACP] + H(+) = 3-oxoheptanoyl-[ACP] + CO2 + CoA</text>
        <dbReference type="Rhea" id="RHEA:42252"/>
        <dbReference type="Rhea" id="RHEA-COMP:9623"/>
        <dbReference type="Rhea" id="RHEA-COMP:9943"/>
        <dbReference type="ChEBI" id="CHEBI:15378"/>
        <dbReference type="ChEBI" id="CHEBI:16526"/>
        <dbReference type="ChEBI" id="CHEBI:57287"/>
        <dbReference type="ChEBI" id="CHEBI:57389"/>
        <dbReference type="ChEBI" id="CHEBI:78449"/>
        <dbReference type="ChEBI" id="CHEBI:78824"/>
    </reaction>
    <physiologicalReaction direction="left-to-right" evidence="10">
        <dbReference type="Rhea" id="RHEA:42253"/>
    </physiologicalReaction>
</comment>
<dbReference type="GO" id="GO:0033818">
    <property type="term" value="F:beta-ketoacyl-acyl-carrier-protein synthase III activity"/>
    <property type="evidence" value="ECO:0007669"/>
    <property type="project" value="UniProtKB-UniRule"/>
</dbReference>
<keyword evidence="9 20" id="KW-0012">Acyltransferase</keyword>
<comment type="catalytic activity">
    <reaction evidence="16">
        <text>2-methylpropanoyl-CoA + malonyl-[ACP] + H(+) = 4-methyl-3-oxopentanoyl-[ACP] + CO2 + CoA</text>
        <dbReference type="Rhea" id="RHEA:42268"/>
        <dbReference type="Rhea" id="RHEA-COMP:9623"/>
        <dbReference type="Rhea" id="RHEA-COMP:9940"/>
        <dbReference type="ChEBI" id="CHEBI:15378"/>
        <dbReference type="ChEBI" id="CHEBI:16526"/>
        <dbReference type="ChEBI" id="CHEBI:57287"/>
        <dbReference type="ChEBI" id="CHEBI:57338"/>
        <dbReference type="ChEBI" id="CHEBI:78449"/>
        <dbReference type="ChEBI" id="CHEBI:78820"/>
        <dbReference type="EC" id="2.3.1.300"/>
    </reaction>
    <physiologicalReaction direction="left-to-right" evidence="16">
        <dbReference type="Rhea" id="RHEA:42269"/>
    </physiologicalReaction>
</comment>
<dbReference type="SUPFAM" id="SSF53901">
    <property type="entry name" value="Thiolase-like"/>
    <property type="match status" value="1"/>
</dbReference>
<keyword evidence="20" id="KW-0963">Cytoplasm</keyword>
<dbReference type="EMBL" id="MLQR01000045">
    <property type="protein sequence ID" value="OIJ11077.1"/>
    <property type="molecule type" value="Genomic_DNA"/>
</dbReference>
<comment type="catalytic activity">
    <reaction evidence="15">
        <text>(2S)-2-methylbutanoyl-CoA + malonyl-[ACP] + H(+) = (4S)-4-methyl-3-oxohexanoyl-[ACP] + CO2 + CoA</text>
        <dbReference type="Rhea" id="RHEA:42276"/>
        <dbReference type="Rhea" id="RHEA-COMP:9623"/>
        <dbReference type="Rhea" id="RHEA-COMP:17148"/>
        <dbReference type="ChEBI" id="CHEBI:15378"/>
        <dbReference type="ChEBI" id="CHEBI:16526"/>
        <dbReference type="ChEBI" id="CHEBI:57287"/>
        <dbReference type="ChEBI" id="CHEBI:78449"/>
        <dbReference type="ChEBI" id="CHEBI:88166"/>
        <dbReference type="ChEBI" id="CHEBI:167462"/>
        <dbReference type="EC" id="2.3.1.300"/>
    </reaction>
    <physiologicalReaction direction="left-to-right" evidence="15">
        <dbReference type="Rhea" id="RHEA:42277"/>
    </physiologicalReaction>
</comment>
<comment type="similarity">
    <text evidence="2 20">Belongs to the thiolase-like superfamily. FabH family.</text>
</comment>
<dbReference type="PANTHER" id="PTHR43091:SF1">
    <property type="entry name" value="BETA-KETOACYL-[ACYL-CARRIER-PROTEIN] SYNTHASE III, CHLOROPLASTIC"/>
    <property type="match status" value="1"/>
</dbReference>
<reference evidence="23 24" key="1">
    <citation type="submission" date="2016-10" db="EMBL/GenBank/DDBJ databases">
        <title>Draft genome sequences of four alkaliphilic bacteria belonging to the Anaerobacillus genus.</title>
        <authorList>
            <person name="Bassil N.M."/>
            <person name="Lloyd J.R."/>
        </authorList>
    </citation>
    <scope>NUCLEOTIDE SEQUENCE [LARGE SCALE GENOMIC DNA]</scope>
    <source>
        <strain evidence="23 24">DSM 18345</strain>
    </source>
</reference>
<dbReference type="InterPro" id="IPR016039">
    <property type="entry name" value="Thiolase-like"/>
</dbReference>
<gene>
    <name evidence="20" type="primary">fabH</name>
    <name evidence="23" type="ORF">BKP37_16845</name>
</gene>
<dbReference type="PANTHER" id="PTHR43091">
    <property type="entry name" value="3-OXOACYL-[ACYL-CARRIER-PROTEIN] SYNTHASE"/>
    <property type="match status" value="1"/>
</dbReference>
<evidence type="ECO:0000256" key="10">
    <source>
        <dbReference type="ARBA" id="ARBA00050479"/>
    </source>
</evidence>
<keyword evidence="24" id="KW-1185">Reference proteome</keyword>
<dbReference type="Pfam" id="PF08541">
    <property type="entry name" value="ACP_syn_III_C"/>
    <property type="match status" value="1"/>
</dbReference>
<keyword evidence="4 20" id="KW-0808">Transferase</keyword>
<comment type="catalytic activity">
    <reaction evidence="14">
        <text>heptanoyl-CoA + malonyl-[ACP] + H(+) = 3-oxononanoyl-[ACP] + CO2 + CoA</text>
        <dbReference type="Rhea" id="RHEA:42260"/>
        <dbReference type="Rhea" id="RHEA-COMP:9623"/>
        <dbReference type="Rhea" id="RHEA-COMP:9944"/>
        <dbReference type="ChEBI" id="CHEBI:15378"/>
        <dbReference type="ChEBI" id="CHEBI:16526"/>
        <dbReference type="ChEBI" id="CHEBI:57287"/>
        <dbReference type="ChEBI" id="CHEBI:78449"/>
        <dbReference type="ChEBI" id="CHEBI:78811"/>
        <dbReference type="ChEBI" id="CHEBI:78826"/>
    </reaction>
    <physiologicalReaction direction="left-to-right" evidence="14">
        <dbReference type="Rhea" id="RHEA:42261"/>
    </physiologicalReaction>
</comment>
<evidence type="ECO:0000256" key="7">
    <source>
        <dbReference type="ARBA" id="ARBA00023160"/>
    </source>
</evidence>
<evidence type="ECO:0000256" key="8">
    <source>
        <dbReference type="ARBA" id="ARBA00023268"/>
    </source>
</evidence>
<dbReference type="GO" id="GO:0006633">
    <property type="term" value="P:fatty acid biosynthetic process"/>
    <property type="evidence" value="ECO:0007669"/>
    <property type="project" value="UniProtKB-UniRule"/>
</dbReference>
<comment type="domain">
    <text evidence="20">The last Arg residue of the ACP-binding site is essential for the weak association between ACP/AcpP and FabH.</text>
</comment>
<evidence type="ECO:0000313" key="23">
    <source>
        <dbReference type="EMBL" id="OIJ11077.1"/>
    </source>
</evidence>
<keyword evidence="7 20" id="KW-0275">Fatty acid biosynthesis</keyword>
<evidence type="ECO:0000256" key="17">
    <source>
        <dbReference type="ARBA" id="ARBA00052801"/>
    </source>
</evidence>
<evidence type="ECO:0000256" key="19">
    <source>
        <dbReference type="ARBA" id="ARBA00056015"/>
    </source>
</evidence>
<feature type="domain" description="Beta-ketoacyl-[acyl-carrier-protein] synthase III N-terminal" evidence="22">
    <location>
        <begin position="107"/>
        <end position="185"/>
    </location>
</feature>
<dbReference type="OrthoDB" id="9815506at2"/>
<dbReference type="GO" id="GO:0005737">
    <property type="term" value="C:cytoplasm"/>
    <property type="evidence" value="ECO:0007669"/>
    <property type="project" value="UniProtKB-SubCell"/>
</dbReference>
<comment type="subcellular location">
    <subcellularLocation>
        <location evidence="20">Cytoplasm</location>
    </subcellularLocation>
</comment>
<dbReference type="RefSeq" id="WP_071310790.1">
    <property type="nucleotide sequence ID" value="NZ_MLQR01000045.1"/>
</dbReference>
<dbReference type="GO" id="GO:0004315">
    <property type="term" value="F:3-oxoacyl-[acyl-carrier-protein] synthase activity"/>
    <property type="evidence" value="ECO:0007669"/>
    <property type="project" value="InterPro"/>
</dbReference>
<evidence type="ECO:0000256" key="15">
    <source>
        <dbReference type="ARBA" id="ARBA00052407"/>
    </source>
</evidence>
<evidence type="ECO:0000256" key="6">
    <source>
        <dbReference type="ARBA" id="ARBA00023098"/>
    </source>
</evidence>
<evidence type="ECO:0000259" key="21">
    <source>
        <dbReference type="Pfam" id="PF08541"/>
    </source>
</evidence>
<comment type="catalytic activity">
    <reaction evidence="13">
        <text>hexanoyl-CoA + malonyl-[ACP] + H(+) = 3-oxooctanoyl-[ACP] + CO2 + CoA</text>
        <dbReference type="Rhea" id="RHEA:42256"/>
        <dbReference type="Rhea" id="RHEA-COMP:9623"/>
        <dbReference type="Rhea" id="RHEA-COMP:9633"/>
        <dbReference type="ChEBI" id="CHEBI:15378"/>
        <dbReference type="ChEBI" id="CHEBI:16526"/>
        <dbReference type="ChEBI" id="CHEBI:57287"/>
        <dbReference type="ChEBI" id="CHEBI:62620"/>
        <dbReference type="ChEBI" id="CHEBI:78449"/>
        <dbReference type="ChEBI" id="CHEBI:78460"/>
    </reaction>
    <physiologicalReaction direction="left-to-right" evidence="13">
        <dbReference type="Rhea" id="RHEA:42257"/>
    </physiologicalReaction>
</comment>
<comment type="catalytic activity">
    <reaction evidence="17">
        <text>butanoyl-CoA + malonyl-[ACP] + H(+) = 3-oxohexanoyl-[ACP] + CO2 + CoA</text>
        <dbReference type="Rhea" id="RHEA:42248"/>
        <dbReference type="Rhea" id="RHEA-COMP:9623"/>
        <dbReference type="Rhea" id="RHEA-COMP:9629"/>
        <dbReference type="ChEBI" id="CHEBI:15378"/>
        <dbReference type="ChEBI" id="CHEBI:16526"/>
        <dbReference type="ChEBI" id="CHEBI:57287"/>
        <dbReference type="ChEBI" id="CHEBI:57371"/>
        <dbReference type="ChEBI" id="CHEBI:78449"/>
        <dbReference type="ChEBI" id="CHEBI:78456"/>
    </reaction>
    <physiologicalReaction direction="left-to-right" evidence="17">
        <dbReference type="Rhea" id="RHEA:42249"/>
    </physiologicalReaction>
</comment>
<evidence type="ECO:0000256" key="9">
    <source>
        <dbReference type="ARBA" id="ARBA00023315"/>
    </source>
</evidence>
<dbReference type="Pfam" id="PF08545">
    <property type="entry name" value="ACP_syn_III"/>
    <property type="match status" value="1"/>
</dbReference>
<dbReference type="AlphaFoldDB" id="A0A1S2LH80"/>
<accession>A0A1S2LH80</accession>
<evidence type="ECO:0000256" key="1">
    <source>
        <dbReference type="ARBA" id="ARBA00005194"/>
    </source>
</evidence>
<dbReference type="Proteomes" id="UP000179524">
    <property type="component" value="Unassembled WGS sequence"/>
</dbReference>
<evidence type="ECO:0000256" key="5">
    <source>
        <dbReference type="ARBA" id="ARBA00022832"/>
    </source>
</evidence>
<keyword evidence="3 20" id="KW-0444">Lipid biosynthesis</keyword>
<feature type="active site" evidence="20">
    <location>
        <position position="239"/>
    </location>
</feature>
<dbReference type="InterPro" id="IPR004655">
    <property type="entry name" value="FabH"/>
</dbReference>
<feature type="active site" evidence="20">
    <location>
        <position position="113"/>
    </location>
</feature>
<dbReference type="InterPro" id="IPR013751">
    <property type="entry name" value="ACP_syn_III_N"/>
</dbReference>
<keyword evidence="5 20" id="KW-0276">Fatty acid metabolism</keyword>
<evidence type="ECO:0000256" key="13">
    <source>
        <dbReference type="ARBA" id="ARBA00051330"/>
    </source>
</evidence>
<keyword evidence="6 20" id="KW-0443">Lipid metabolism</keyword>
<evidence type="ECO:0000259" key="22">
    <source>
        <dbReference type="Pfam" id="PF08545"/>
    </source>
</evidence>
<comment type="caution">
    <text evidence="23">The sequence shown here is derived from an EMBL/GenBank/DDBJ whole genome shotgun (WGS) entry which is preliminary data.</text>
</comment>
<dbReference type="CDD" id="cd00830">
    <property type="entry name" value="KAS_III"/>
    <property type="match status" value="1"/>
</dbReference>
<comment type="catalytic activity">
    <reaction evidence="11">
        <text>malonyl-[ACP] + propanoyl-CoA + H(+) = 3-oxopentanoyl-[ACP] + CO2 + CoA</text>
        <dbReference type="Rhea" id="RHEA:42244"/>
        <dbReference type="Rhea" id="RHEA-COMP:9623"/>
        <dbReference type="Rhea" id="RHEA-COMP:9939"/>
        <dbReference type="ChEBI" id="CHEBI:15378"/>
        <dbReference type="ChEBI" id="CHEBI:16526"/>
        <dbReference type="ChEBI" id="CHEBI:57287"/>
        <dbReference type="ChEBI" id="CHEBI:57392"/>
        <dbReference type="ChEBI" id="CHEBI:78449"/>
        <dbReference type="ChEBI" id="CHEBI:78818"/>
    </reaction>
    <physiologicalReaction direction="left-to-right" evidence="11">
        <dbReference type="Rhea" id="RHEA:42245"/>
    </physiologicalReaction>
</comment>
<comment type="catalytic activity">
    <reaction evidence="18">
        <text>3-methylbutanoyl-CoA + malonyl-[ACP] + H(+) = 5-methyl-3-oxohexanoyl-[ACP] + CO2 + CoA</text>
        <dbReference type="Rhea" id="RHEA:42272"/>
        <dbReference type="Rhea" id="RHEA-COMP:9623"/>
        <dbReference type="Rhea" id="RHEA-COMP:9941"/>
        <dbReference type="ChEBI" id="CHEBI:15378"/>
        <dbReference type="ChEBI" id="CHEBI:16526"/>
        <dbReference type="ChEBI" id="CHEBI:57287"/>
        <dbReference type="ChEBI" id="CHEBI:57345"/>
        <dbReference type="ChEBI" id="CHEBI:78449"/>
        <dbReference type="ChEBI" id="CHEBI:78822"/>
        <dbReference type="EC" id="2.3.1.300"/>
    </reaction>
    <physiologicalReaction direction="left-to-right" evidence="18">
        <dbReference type="Rhea" id="RHEA:42273"/>
    </physiologicalReaction>
</comment>